<evidence type="ECO:0000256" key="6">
    <source>
        <dbReference type="ARBA" id="ARBA00022692"/>
    </source>
</evidence>
<reference evidence="12" key="1">
    <citation type="journal article" date="2021" name="PeerJ">
        <title>Extensive microbial diversity within the chicken gut microbiome revealed by metagenomics and culture.</title>
        <authorList>
            <person name="Gilroy R."/>
            <person name="Ravi A."/>
            <person name="Getino M."/>
            <person name="Pursley I."/>
            <person name="Horton D.L."/>
            <person name="Alikhan N.F."/>
            <person name="Baker D."/>
            <person name="Gharbi K."/>
            <person name="Hall N."/>
            <person name="Watson M."/>
            <person name="Adriaenssens E.M."/>
            <person name="Foster-Nyarko E."/>
            <person name="Jarju S."/>
            <person name="Secka A."/>
            <person name="Antonio M."/>
            <person name="Oren A."/>
            <person name="Chaudhuri R.R."/>
            <person name="La Ragione R."/>
            <person name="Hildebrand F."/>
            <person name="Pallen M.J."/>
        </authorList>
    </citation>
    <scope>NUCLEOTIDE SEQUENCE</scope>
    <source>
        <strain evidence="12">CHK169-11906</strain>
    </source>
</reference>
<dbReference type="PANTHER" id="PTHR33446:SF2">
    <property type="entry name" value="PROTEIN TONB"/>
    <property type="match status" value="1"/>
</dbReference>
<accession>A0A9D2IDW8</accession>
<keyword evidence="3" id="KW-0813">Transport</keyword>
<dbReference type="Gene3D" id="3.30.1150.10">
    <property type="match status" value="1"/>
</dbReference>
<dbReference type="GO" id="GO:0031992">
    <property type="term" value="F:energy transducer activity"/>
    <property type="evidence" value="ECO:0007669"/>
    <property type="project" value="InterPro"/>
</dbReference>
<comment type="subcellular location">
    <subcellularLocation>
        <location evidence="1">Cell inner membrane</location>
        <topology evidence="1">Single-pass membrane protein</topology>
        <orientation evidence="1">Periplasmic side</orientation>
    </subcellularLocation>
</comment>
<evidence type="ECO:0000256" key="4">
    <source>
        <dbReference type="ARBA" id="ARBA00022475"/>
    </source>
</evidence>
<dbReference type="PRINTS" id="PR01374">
    <property type="entry name" value="TONBPROTEIN"/>
</dbReference>
<comment type="caution">
    <text evidence="12">The sequence shown here is derived from an EMBL/GenBank/DDBJ whole genome shotgun (WGS) entry which is preliminary data.</text>
</comment>
<evidence type="ECO:0000256" key="1">
    <source>
        <dbReference type="ARBA" id="ARBA00004383"/>
    </source>
</evidence>
<keyword evidence="8 10" id="KW-1133">Transmembrane helix</keyword>
<evidence type="ECO:0000313" key="13">
    <source>
        <dbReference type="Proteomes" id="UP000824259"/>
    </source>
</evidence>
<evidence type="ECO:0000256" key="2">
    <source>
        <dbReference type="ARBA" id="ARBA00006555"/>
    </source>
</evidence>
<dbReference type="InterPro" id="IPR037682">
    <property type="entry name" value="TonB_C"/>
</dbReference>
<feature type="transmembrane region" description="Helical" evidence="10">
    <location>
        <begin position="16"/>
        <end position="35"/>
    </location>
</feature>
<comment type="similarity">
    <text evidence="2">Belongs to the TonB family.</text>
</comment>
<dbReference type="NCBIfam" id="TIGR01352">
    <property type="entry name" value="tonB_Cterm"/>
    <property type="match status" value="1"/>
</dbReference>
<dbReference type="InterPro" id="IPR051045">
    <property type="entry name" value="TonB-dependent_transducer"/>
</dbReference>
<dbReference type="AlphaFoldDB" id="A0A9D2IDW8"/>
<evidence type="ECO:0000256" key="10">
    <source>
        <dbReference type="SAM" id="Phobius"/>
    </source>
</evidence>
<reference evidence="12" key="2">
    <citation type="submission" date="2021-04" db="EMBL/GenBank/DDBJ databases">
        <authorList>
            <person name="Gilroy R."/>
        </authorList>
    </citation>
    <scope>NUCLEOTIDE SEQUENCE</scope>
    <source>
        <strain evidence="12">CHK169-11906</strain>
    </source>
</reference>
<dbReference type="Proteomes" id="UP000824259">
    <property type="component" value="Unassembled WGS sequence"/>
</dbReference>
<sequence>MEIKKSRKADLENRRGIFLEIGLVIALAIVIGAFGCKSKERNVEKVDMVLAPIETDLVEITRPDQPQEQPQVKKVEMNVISDVFQLVDNSTKTNTELNFIEFDADMSISVAPPKEEEIVEEPIFVVAEKMPSFMGGDLTTFRTWVQQRLKYPAIAQEYGISGQVILEFVVEKDGTLSNIVVLRTPDNSLSEEAIRVLKTSPKWEPGLQRNKPVRVKYTLPVIFRIAE</sequence>
<name>A0A9D2IDW8_9BACT</name>
<dbReference type="GO" id="GO:0015031">
    <property type="term" value="P:protein transport"/>
    <property type="evidence" value="ECO:0007669"/>
    <property type="project" value="UniProtKB-KW"/>
</dbReference>
<evidence type="ECO:0000259" key="11">
    <source>
        <dbReference type="PROSITE" id="PS52015"/>
    </source>
</evidence>
<dbReference type="SUPFAM" id="SSF74653">
    <property type="entry name" value="TolA/TonB C-terminal domain"/>
    <property type="match status" value="1"/>
</dbReference>
<gene>
    <name evidence="12" type="ORF">H9779_04290</name>
</gene>
<dbReference type="EMBL" id="DWYR01000011">
    <property type="protein sequence ID" value="HJA98806.1"/>
    <property type="molecule type" value="Genomic_DNA"/>
</dbReference>
<evidence type="ECO:0000256" key="3">
    <source>
        <dbReference type="ARBA" id="ARBA00022448"/>
    </source>
</evidence>
<keyword evidence="9 10" id="KW-0472">Membrane</keyword>
<organism evidence="12 13">
    <name type="scientific">Candidatus Alistipes avicola</name>
    <dbReference type="NCBI Taxonomy" id="2838432"/>
    <lineage>
        <taxon>Bacteria</taxon>
        <taxon>Pseudomonadati</taxon>
        <taxon>Bacteroidota</taxon>
        <taxon>Bacteroidia</taxon>
        <taxon>Bacteroidales</taxon>
        <taxon>Rikenellaceae</taxon>
        <taxon>Alistipes</taxon>
    </lineage>
</organism>
<proteinExistence type="inferred from homology"/>
<keyword evidence="5" id="KW-0997">Cell inner membrane</keyword>
<dbReference type="InterPro" id="IPR003538">
    <property type="entry name" value="TonB"/>
</dbReference>
<keyword evidence="6 10" id="KW-0812">Transmembrane</keyword>
<evidence type="ECO:0000256" key="5">
    <source>
        <dbReference type="ARBA" id="ARBA00022519"/>
    </source>
</evidence>
<dbReference type="InterPro" id="IPR006260">
    <property type="entry name" value="TonB/TolA_C"/>
</dbReference>
<evidence type="ECO:0000256" key="8">
    <source>
        <dbReference type="ARBA" id="ARBA00022989"/>
    </source>
</evidence>
<evidence type="ECO:0000256" key="9">
    <source>
        <dbReference type="ARBA" id="ARBA00023136"/>
    </source>
</evidence>
<keyword evidence="7" id="KW-0653">Protein transport</keyword>
<dbReference type="GO" id="GO:0098797">
    <property type="term" value="C:plasma membrane protein complex"/>
    <property type="evidence" value="ECO:0007669"/>
    <property type="project" value="TreeGrafter"/>
</dbReference>
<dbReference type="PROSITE" id="PS52015">
    <property type="entry name" value="TONB_CTD"/>
    <property type="match status" value="1"/>
</dbReference>
<dbReference type="Pfam" id="PF03544">
    <property type="entry name" value="TonB_C"/>
    <property type="match status" value="1"/>
</dbReference>
<dbReference type="GO" id="GO:0055085">
    <property type="term" value="P:transmembrane transport"/>
    <property type="evidence" value="ECO:0007669"/>
    <property type="project" value="InterPro"/>
</dbReference>
<protein>
    <submittedName>
        <fullName evidence="12">Energy transducer TonB</fullName>
    </submittedName>
</protein>
<dbReference type="PANTHER" id="PTHR33446">
    <property type="entry name" value="PROTEIN TONB-RELATED"/>
    <property type="match status" value="1"/>
</dbReference>
<keyword evidence="4" id="KW-1003">Cell membrane</keyword>
<dbReference type="GO" id="GO:0015891">
    <property type="term" value="P:siderophore transport"/>
    <property type="evidence" value="ECO:0007669"/>
    <property type="project" value="InterPro"/>
</dbReference>
<dbReference type="GO" id="GO:0030288">
    <property type="term" value="C:outer membrane-bounded periplasmic space"/>
    <property type="evidence" value="ECO:0007669"/>
    <property type="project" value="InterPro"/>
</dbReference>
<evidence type="ECO:0000313" key="12">
    <source>
        <dbReference type="EMBL" id="HJA98806.1"/>
    </source>
</evidence>
<evidence type="ECO:0000256" key="7">
    <source>
        <dbReference type="ARBA" id="ARBA00022927"/>
    </source>
</evidence>
<feature type="domain" description="TonB C-terminal" evidence="11">
    <location>
        <begin position="136"/>
        <end position="227"/>
    </location>
</feature>